<feature type="domain" description="LTD" evidence="3">
    <location>
        <begin position="24"/>
        <end position="141"/>
    </location>
</feature>
<feature type="signal peptide" evidence="2">
    <location>
        <begin position="1"/>
        <end position="30"/>
    </location>
</feature>
<dbReference type="AlphaFoldDB" id="A0A3P1T8S6"/>
<accession>A0A3P1T8S6</accession>
<dbReference type="NCBIfam" id="NF033681">
    <property type="entry name" value="ExeM_NucH_DNase"/>
    <property type="match status" value="1"/>
</dbReference>
<dbReference type="PANTHER" id="PTHR42834:SF1">
    <property type="entry name" value="ENDONUCLEASE_EXONUCLEASE_PHOSPHATASE FAMILY PROTEIN (AFU_ORTHOLOGUE AFUA_3G09210)"/>
    <property type="match status" value="1"/>
</dbReference>
<dbReference type="Proteomes" id="UP000280819">
    <property type="component" value="Unassembled WGS sequence"/>
</dbReference>
<dbReference type="Pfam" id="PF00932">
    <property type="entry name" value="LTD"/>
    <property type="match status" value="1"/>
</dbReference>
<feature type="chain" id="PRO_5018056583" evidence="2">
    <location>
        <begin position="31"/>
        <end position="813"/>
    </location>
</feature>
<dbReference type="GO" id="GO:0004519">
    <property type="term" value="F:endonuclease activity"/>
    <property type="evidence" value="ECO:0007669"/>
    <property type="project" value="UniProtKB-KW"/>
</dbReference>
<gene>
    <name evidence="4" type="ORF">EII34_05900</name>
</gene>
<dbReference type="InterPro" id="IPR001322">
    <property type="entry name" value="Lamin_tail_dom"/>
</dbReference>
<keyword evidence="4" id="KW-0540">Nuclease</keyword>
<evidence type="ECO:0000256" key="2">
    <source>
        <dbReference type="SAM" id="SignalP"/>
    </source>
</evidence>
<dbReference type="SUPFAM" id="SSF56219">
    <property type="entry name" value="DNase I-like"/>
    <property type="match status" value="1"/>
</dbReference>
<proteinExistence type="predicted"/>
<reference evidence="4 5" key="1">
    <citation type="submission" date="2018-11" db="EMBL/GenBank/DDBJ databases">
        <title>Genomes From Bacteria Associated with the Canine Oral Cavity: a Test Case for Automated Genome-Based Taxonomic Assignment.</title>
        <authorList>
            <person name="Coil D.A."/>
            <person name="Jospin G."/>
            <person name="Darling A.E."/>
            <person name="Wallis C."/>
            <person name="Davis I.J."/>
            <person name="Harris S."/>
            <person name="Eisen J.A."/>
            <person name="Holcombe L.J."/>
            <person name="O'Flynn C."/>
        </authorList>
    </citation>
    <scope>NUCLEOTIDE SEQUENCE [LARGE SCALE GENOMIC DNA]</scope>
    <source>
        <strain evidence="4 5">OH887_COT-365</strain>
    </source>
</reference>
<evidence type="ECO:0000313" key="5">
    <source>
        <dbReference type="Proteomes" id="UP000280819"/>
    </source>
</evidence>
<keyword evidence="4" id="KW-0378">Hydrolase</keyword>
<feature type="region of interest" description="Disordered" evidence="1">
    <location>
        <begin position="760"/>
        <end position="813"/>
    </location>
</feature>
<dbReference type="CDD" id="cd10283">
    <property type="entry name" value="MnuA_DNase1-like"/>
    <property type="match status" value="1"/>
</dbReference>
<keyword evidence="2" id="KW-0732">Signal</keyword>
<dbReference type="CDD" id="cd04486">
    <property type="entry name" value="YhcR_OBF_like"/>
    <property type="match status" value="1"/>
</dbReference>
<evidence type="ECO:0000313" key="4">
    <source>
        <dbReference type="EMBL" id="RRD05740.1"/>
    </source>
</evidence>
<dbReference type="RefSeq" id="WP_124843896.1">
    <property type="nucleotide sequence ID" value="NZ_RQZG01000005.1"/>
</dbReference>
<keyword evidence="4" id="KW-0255">Endonuclease</keyword>
<dbReference type="EMBL" id="RQZG01000005">
    <property type="protein sequence ID" value="RRD05740.1"/>
    <property type="molecule type" value="Genomic_DNA"/>
</dbReference>
<dbReference type="OrthoDB" id="1016457at2"/>
<protein>
    <submittedName>
        <fullName evidence="4">ExeM/NucH family extracellular endonuclease</fullName>
    </submittedName>
</protein>
<sequence>MRRLRTLTVSACVLALTLGGLPGATGTAAAAPATDVMISVYLEGSGNNKAVELHNPTAAPIRLTGYGLNLFPNGAGTARRSLALDDHTIPAGGHLLVVNSQASAELRSRGGLESGVTAFNGDDALTLTRDGAVIDSVGQVGTDPGTSWEAGGVATKDMTLTRKGCTVDIDPSDAYDPSVEFTATTSDDLTTLGTVTCAAGSPPPSPTPTPPGGGVTPIAAVQGSGDESPMVGATVTVEGVVVGDFQGEGQFGGVYLQDAGDGDESTSDGIFVFGRAVGEVAAGDVLRVTGKVSEFKGQTQITPTTVTRPPSSDLTMPAPVALSLPLGDAERVEGMLVTFPDALTIVEYHNYDRFGEIVYAPERQWTPTGVVEPGDEARALAATNKAARLVVDDGRGVQNPSPAIHPDGKPLTADHVFRGGDRVSGLTGVMSWFNNSYKLQPTTGATFTVANPRPAVPAKQGDLRLASFNVLNYFTTLTSDNAAARGADTPEEFARQQAKIVAAMTEIDADVFGLMEIENNGTAVDNLVAALNDKAGADTFAAVHTGVVGGDAIFQAFIYKPAVVEPVGDVATLDFADGKNRHSLVQTFRHKSSGELVTVSVNHLKSKGSACNGDPDLGDGQGNCNLTRTSAAQRLAEWLRSDPTGQGAQATVIIGDLNSYDHEDPIRALTAAGFQDMEKKFSGEQAYSYVFDGMAGYLDHALANEAAAQRIVDTRSWHINADEADILDYDMSFKKPSEAALFTPSPFRSSDHDPIIVSLQLGSAPQPPAPAPSAKPEPAPSASPVPPPTRVSPARPTPPSPQPGLPSTGHRSQ</sequence>
<dbReference type="InterPro" id="IPR047971">
    <property type="entry name" value="ExeM-like"/>
</dbReference>
<dbReference type="Gene3D" id="3.60.10.10">
    <property type="entry name" value="Endonuclease/exonuclease/phosphatase"/>
    <property type="match status" value="1"/>
</dbReference>
<feature type="compositionally biased region" description="Pro residues" evidence="1">
    <location>
        <begin position="765"/>
        <end position="804"/>
    </location>
</feature>
<dbReference type="InterPro" id="IPR005135">
    <property type="entry name" value="Endo/exonuclease/phosphatase"/>
</dbReference>
<evidence type="ECO:0000256" key="1">
    <source>
        <dbReference type="SAM" id="MobiDB-lite"/>
    </source>
</evidence>
<comment type="caution">
    <text evidence="4">The sequence shown here is derived from an EMBL/GenBank/DDBJ whole genome shotgun (WGS) entry which is preliminary data.</text>
</comment>
<evidence type="ECO:0000259" key="3">
    <source>
        <dbReference type="PROSITE" id="PS51841"/>
    </source>
</evidence>
<name>A0A3P1T8S6_9ACTN</name>
<dbReference type="PANTHER" id="PTHR42834">
    <property type="entry name" value="ENDONUCLEASE/EXONUCLEASE/PHOSPHATASE FAMILY PROTEIN (AFU_ORTHOLOGUE AFUA_3G09210)"/>
    <property type="match status" value="1"/>
</dbReference>
<dbReference type="InterPro" id="IPR036691">
    <property type="entry name" value="Endo/exonu/phosph_ase_sf"/>
</dbReference>
<dbReference type="PROSITE" id="PS51841">
    <property type="entry name" value="LTD"/>
    <property type="match status" value="1"/>
</dbReference>
<dbReference type="Pfam" id="PF03372">
    <property type="entry name" value="Exo_endo_phos"/>
    <property type="match status" value="1"/>
</dbReference>
<organism evidence="4 5">
    <name type="scientific">Arachnia propionica</name>
    <dbReference type="NCBI Taxonomy" id="1750"/>
    <lineage>
        <taxon>Bacteria</taxon>
        <taxon>Bacillati</taxon>
        <taxon>Actinomycetota</taxon>
        <taxon>Actinomycetes</taxon>
        <taxon>Propionibacteriales</taxon>
        <taxon>Propionibacteriaceae</taxon>
        <taxon>Arachnia</taxon>
    </lineage>
</organism>